<sequence>MATATGTLSTALGNLGPDVFEVHHPEKGHIGWIRRYTGLLTGPIGDTNIMEFLGTATHWEAFISLPMAKALGGLSYRESRRDSLSSEAAAKQALLKINGPT</sequence>
<keyword evidence="2" id="KW-1185">Reference proteome</keyword>
<proteinExistence type="predicted"/>
<gene>
    <name evidence="1" type="ORF">GCM10023196_037140</name>
</gene>
<dbReference type="EMBL" id="BAABHK010000004">
    <property type="protein sequence ID" value="GAA4626923.1"/>
    <property type="molecule type" value="Genomic_DNA"/>
</dbReference>
<evidence type="ECO:0000313" key="2">
    <source>
        <dbReference type="Proteomes" id="UP001501442"/>
    </source>
</evidence>
<dbReference type="RefSeq" id="WP_345432104.1">
    <property type="nucleotide sequence ID" value="NZ_BAABHK010000004.1"/>
</dbReference>
<comment type="caution">
    <text evidence="1">The sequence shown here is derived from an EMBL/GenBank/DDBJ whole genome shotgun (WGS) entry which is preliminary data.</text>
</comment>
<name>A0ABP8UAS8_9ACTN</name>
<dbReference type="Proteomes" id="UP001501442">
    <property type="component" value="Unassembled WGS sequence"/>
</dbReference>
<evidence type="ECO:0000313" key="1">
    <source>
        <dbReference type="EMBL" id="GAA4626923.1"/>
    </source>
</evidence>
<accession>A0ABP8UAS8</accession>
<organism evidence="1 2">
    <name type="scientific">Actinoallomurus vinaceus</name>
    <dbReference type="NCBI Taxonomy" id="1080074"/>
    <lineage>
        <taxon>Bacteria</taxon>
        <taxon>Bacillati</taxon>
        <taxon>Actinomycetota</taxon>
        <taxon>Actinomycetes</taxon>
        <taxon>Streptosporangiales</taxon>
        <taxon>Thermomonosporaceae</taxon>
        <taxon>Actinoallomurus</taxon>
    </lineage>
</organism>
<reference evidence="2" key="1">
    <citation type="journal article" date="2019" name="Int. J. Syst. Evol. Microbiol.">
        <title>The Global Catalogue of Microorganisms (GCM) 10K type strain sequencing project: providing services to taxonomists for standard genome sequencing and annotation.</title>
        <authorList>
            <consortium name="The Broad Institute Genomics Platform"/>
            <consortium name="The Broad Institute Genome Sequencing Center for Infectious Disease"/>
            <person name="Wu L."/>
            <person name="Ma J."/>
        </authorList>
    </citation>
    <scope>NUCLEOTIDE SEQUENCE [LARGE SCALE GENOMIC DNA]</scope>
    <source>
        <strain evidence="2">JCM 17939</strain>
    </source>
</reference>
<protein>
    <submittedName>
        <fullName evidence="1">Uncharacterized protein</fullName>
    </submittedName>
</protein>